<organism evidence="1 2">
    <name type="scientific">Pseudomonas parafulva</name>
    <dbReference type="NCBI Taxonomy" id="157782"/>
    <lineage>
        <taxon>Bacteria</taxon>
        <taxon>Pseudomonadati</taxon>
        <taxon>Pseudomonadota</taxon>
        <taxon>Gammaproteobacteria</taxon>
        <taxon>Pseudomonadales</taxon>
        <taxon>Pseudomonadaceae</taxon>
        <taxon>Pseudomonas</taxon>
    </lineage>
</organism>
<name>A0AAI8KCE7_9PSED</name>
<keyword evidence="2" id="KW-1185">Reference proteome</keyword>
<dbReference type="AlphaFoldDB" id="A0AAI8KCE7"/>
<dbReference type="Pfam" id="PF03864">
    <property type="entry name" value="Phage_cap_E"/>
    <property type="match status" value="1"/>
</dbReference>
<protein>
    <submittedName>
        <fullName evidence="1">Major capsid protein</fullName>
    </submittedName>
</protein>
<gene>
    <name evidence="1" type="ORF">DZC75_13690</name>
</gene>
<evidence type="ECO:0000313" key="2">
    <source>
        <dbReference type="Proteomes" id="UP000258127"/>
    </source>
</evidence>
<accession>A0AAI8KCE7</accession>
<sequence>MADIEIFEDNAFTVPALTAAINEQPFVPGRIAELGLFEEEGVTTITVQVEKDGETLALVPAGERGTSGLVVNGSKRILLPFNTVHLPERFAIKADEIQGIRAFGSQTELQAVQDVVNKRLAKARRQLDATHEFHRMGALNGFVLDADGKTVLLNIYERFGIKPIEIVMDLDKAETEVRVKCVDALDAQEEALGATASSGSRALCGKNFWRMLIAHQSVKKTYEGTQYAAALRADGREAFDFGGITWERYRGKVGNTAFVGDDDARLVPEGVPGLCITRFAPADYMDTVNTEGLPYYSQLEMMPFKKGVAGEAQSNPLHLVTRPKAIIRLKAKR</sequence>
<dbReference type="EMBL" id="CP031641">
    <property type="protein sequence ID" value="AXO89001.1"/>
    <property type="molecule type" value="Genomic_DNA"/>
</dbReference>
<dbReference type="Proteomes" id="UP000258127">
    <property type="component" value="Chromosome"/>
</dbReference>
<reference evidence="1 2" key="1">
    <citation type="submission" date="2018-08" db="EMBL/GenBank/DDBJ databases">
        <authorList>
            <person name="Lee Y."/>
            <person name="Kakembo D."/>
        </authorList>
    </citation>
    <scope>NUCLEOTIDE SEQUENCE [LARGE SCALE GENOMIC DNA]</scope>
    <source>
        <strain evidence="1 2">JBCS1880</strain>
    </source>
</reference>
<evidence type="ECO:0000313" key="1">
    <source>
        <dbReference type="EMBL" id="AXO89001.1"/>
    </source>
</evidence>
<proteinExistence type="predicted"/>
<dbReference type="RefSeq" id="WP_116888594.1">
    <property type="nucleotide sequence ID" value="NZ_CP031641.1"/>
</dbReference>
<dbReference type="InterPro" id="IPR005564">
    <property type="entry name" value="Major_capsid_GpE"/>
</dbReference>